<evidence type="ECO:0000256" key="3">
    <source>
        <dbReference type="ARBA" id="ARBA00022801"/>
    </source>
</evidence>
<dbReference type="Gene3D" id="2.40.50.90">
    <property type="match status" value="1"/>
</dbReference>
<evidence type="ECO:0000256" key="4">
    <source>
        <dbReference type="SAM" id="MobiDB-lite"/>
    </source>
</evidence>
<dbReference type="InterPro" id="IPR002071">
    <property type="entry name" value="Thermonucl_AS"/>
</dbReference>
<evidence type="ECO:0000256" key="2">
    <source>
        <dbReference type="ARBA" id="ARBA00022759"/>
    </source>
</evidence>
<evidence type="ECO:0000313" key="8">
    <source>
        <dbReference type="Proteomes" id="UP000028868"/>
    </source>
</evidence>
<dbReference type="PROSITE" id="PS01123">
    <property type="entry name" value="TNASE_1"/>
    <property type="match status" value="1"/>
</dbReference>
<dbReference type="CDD" id="cd00175">
    <property type="entry name" value="SNc"/>
    <property type="match status" value="1"/>
</dbReference>
<dbReference type="InterPro" id="IPR008613">
    <property type="entry name" value="Excalibur_Ca-bd_domain"/>
</dbReference>
<dbReference type="PROSITE" id="PS51257">
    <property type="entry name" value="PROKAR_LIPOPROTEIN"/>
    <property type="match status" value="1"/>
</dbReference>
<dbReference type="PROSITE" id="PS50830">
    <property type="entry name" value="TNASE_3"/>
    <property type="match status" value="1"/>
</dbReference>
<evidence type="ECO:0000256" key="1">
    <source>
        <dbReference type="ARBA" id="ARBA00022722"/>
    </source>
</evidence>
<dbReference type="GO" id="GO:0003676">
    <property type="term" value="F:nucleic acid binding"/>
    <property type="evidence" value="ECO:0007669"/>
    <property type="project" value="InterPro"/>
</dbReference>
<keyword evidence="2 7" id="KW-0255">Endonuclease</keyword>
<comment type="caution">
    <text evidence="7">The sequence shown here is derived from an EMBL/GenBank/DDBJ whole genome shotgun (WGS) entry which is preliminary data.</text>
</comment>
<dbReference type="PANTHER" id="PTHR12302:SF3">
    <property type="entry name" value="SERINE_THREONINE-PROTEIN KINASE 31"/>
    <property type="match status" value="1"/>
</dbReference>
<dbReference type="InterPro" id="IPR016071">
    <property type="entry name" value="Staphylococal_nuclease_OB-fold"/>
</dbReference>
<evidence type="ECO:0000256" key="5">
    <source>
        <dbReference type="SAM" id="SignalP"/>
    </source>
</evidence>
<evidence type="ECO:0000259" key="6">
    <source>
        <dbReference type="PROSITE" id="PS50830"/>
    </source>
</evidence>
<dbReference type="AlphaFoldDB" id="A0A024P759"/>
<accession>A0A024P759</accession>
<feature type="chain" id="PRO_5001535837" evidence="5">
    <location>
        <begin position="27"/>
        <end position="275"/>
    </location>
</feature>
<protein>
    <submittedName>
        <fullName evidence="7">SPBc2 prophage-derived endonuclease YokF</fullName>
    </submittedName>
</protein>
<gene>
    <name evidence="7" type="primary">yokF</name>
    <name evidence="7" type="ORF">BN983_03280</name>
</gene>
<reference evidence="7 8" key="2">
    <citation type="submission" date="2014-05" db="EMBL/GenBank/DDBJ databases">
        <title>Draft genome sequence of Halobacillus karajensis HK-03.</title>
        <authorList>
            <person name="Khelaifia S."/>
            <person name="Croce O."/>
            <person name="Lagier J.C."/>
            <person name="Raoult D."/>
        </authorList>
    </citation>
    <scope>NUCLEOTIDE SEQUENCE [LARGE SCALE GENOMIC DNA]</scope>
    <source>
        <strain evidence="7 8">HD-03</strain>
    </source>
</reference>
<dbReference type="Proteomes" id="UP000028868">
    <property type="component" value="Unassembled WGS sequence"/>
</dbReference>
<dbReference type="GO" id="GO:0004519">
    <property type="term" value="F:endonuclease activity"/>
    <property type="evidence" value="ECO:0007669"/>
    <property type="project" value="UniProtKB-KW"/>
</dbReference>
<keyword evidence="8" id="KW-1185">Reference proteome</keyword>
<evidence type="ECO:0000313" key="7">
    <source>
        <dbReference type="EMBL" id="CDQ24979.1"/>
    </source>
</evidence>
<keyword evidence="1" id="KW-0540">Nuclease</keyword>
<proteinExistence type="predicted"/>
<dbReference type="Pfam" id="PF00565">
    <property type="entry name" value="SNase"/>
    <property type="match status" value="1"/>
</dbReference>
<keyword evidence="5" id="KW-0732">Signal</keyword>
<organism evidence="7 8">
    <name type="scientific">Halobacillus karajensis</name>
    <dbReference type="NCBI Taxonomy" id="195088"/>
    <lineage>
        <taxon>Bacteria</taxon>
        <taxon>Bacillati</taxon>
        <taxon>Bacillota</taxon>
        <taxon>Bacilli</taxon>
        <taxon>Bacillales</taxon>
        <taxon>Bacillaceae</taxon>
        <taxon>Halobacillus</taxon>
    </lineage>
</organism>
<feature type="domain" description="TNase-like" evidence="6">
    <location>
        <begin position="65"/>
        <end position="197"/>
    </location>
</feature>
<dbReference type="EMBL" id="CCDI010000004">
    <property type="protein sequence ID" value="CDQ24979.1"/>
    <property type="molecule type" value="Genomic_DNA"/>
</dbReference>
<dbReference type="PANTHER" id="PTHR12302">
    <property type="entry name" value="EBNA2 BINDING PROTEIN P100"/>
    <property type="match status" value="1"/>
</dbReference>
<dbReference type="InterPro" id="IPR035437">
    <property type="entry name" value="SNase_OB-fold_sf"/>
</dbReference>
<feature type="compositionally biased region" description="Basic and acidic residues" evidence="4">
    <location>
        <begin position="255"/>
        <end position="264"/>
    </location>
</feature>
<sequence>MTPWNRPVYWLLLVLVMLFPLLTSCATETQPAEKSNDHIEQHEKLNTEKEENQLKETKDASKEAEVVKAMVTNVVDGDTIDIQINGKEERVRLLLVDTPETVHPNKPVQPFGPEASHFVKQKLDNKEVRIEYDGPKRDKYDRLLAYVWVDGENFNQQLLEKGLARYAYVYNPPYTHADSMQEAESRAQQQEKGVWSIDGYVTEDGFLEEAPINEEPASTDDKGNLPYDPYGSDRDCSDFSSQEEAQAFYEAAGGPKEDPHRLDGNDNDGIVCENL</sequence>
<name>A0A024P759_9BACI</name>
<reference evidence="8" key="1">
    <citation type="submission" date="2014-03" db="EMBL/GenBank/DDBJ databases">
        <authorList>
            <person name="Urmite Genomes U."/>
        </authorList>
    </citation>
    <scope>NUCLEOTIDE SEQUENCE [LARGE SCALE GENOMIC DNA]</scope>
    <source>
        <strain evidence="8">HD-03</strain>
    </source>
</reference>
<dbReference type="Pfam" id="PF05901">
    <property type="entry name" value="Excalibur"/>
    <property type="match status" value="1"/>
</dbReference>
<feature type="region of interest" description="Disordered" evidence="4">
    <location>
        <begin position="211"/>
        <end position="275"/>
    </location>
</feature>
<feature type="compositionally biased region" description="Basic and acidic residues" evidence="4">
    <location>
        <begin position="34"/>
        <end position="61"/>
    </location>
</feature>
<feature type="signal peptide" evidence="5">
    <location>
        <begin position="1"/>
        <end position="26"/>
    </location>
</feature>
<dbReference type="RefSeq" id="WP_051744220.1">
    <property type="nucleotide sequence ID" value="NZ_CCDH010000003.1"/>
</dbReference>
<dbReference type="GO" id="GO:0016787">
    <property type="term" value="F:hydrolase activity"/>
    <property type="evidence" value="ECO:0007669"/>
    <property type="project" value="UniProtKB-KW"/>
</dbReference>
<keyword evidence="3" id="KW-0378">Hydrolase</keyword>
<dbReference type="SMART" id="SM00318">
    <property type="entry name" value="SNc"/>
    <property type="match status" value="1"/>
</dbReference>
<feature type="region of interest" description="Disordered" evidence="4">
    <location>
        <begin position="29"/>
        <end position="61"/>
    </location>
</feature>
<dbReference type="SUPFAM" id="SSF50199">
    <property type="entry name" value="Staphylococcal nuclease"/>
    <property type="match status" value="1"/>
</dbReference>